<feature type="domain" description="DUF7791" evidence="5">
    <location>
        <begin position="577"/>
        <end position="696"/>
    </location>
</feature>
<keyword evidence="7" id="KW-1185">Reference proteome</keyword>
<name>A0AAJ0HL30_9PEZI</name>
<evidence type="ECO:0000259" key="4">
    <source>
        <dbReference type="Pfam" id="PF24883"/>
    </source>
</evidence>
<proteinExistence type="predicted"/>
<sequence>MDPVTALGVVSAVFSFVTFTKDLIKTAFLIHDSVQTDHVGVRSRESIVTEMERFASNFDPPGKFSGERGDEGLRTLAKSCREVSKQLIQLLDSLKPKDPSSKVQSFRAILATSFHQKTLVELEGRLDACRTQLHVQFTYYASKRTSTLLDSLVTSSGENGDRIKQLHTSLEELRSDRAKLPSFISEEAESQFRQLIGIHQDALLAGRQGRIIRSLRFDKMNQRFEAVDEAHARNFASILDLDSSTRRTRELPEADGDSNANGDSDSFEWNNRSGATSRKEARQNFWDWMSSPGGIFHISGKPGSGKSTLMKLLVESQETREGLEKWAGKRKLAFASFFFWKPGESLQKSFAGLLRSLLHDVLKGCPGLIPSIMPDAWERASRTSWYDQSTLEISGKDIRNGFGELFKQPGYCFCFFIDGLDEFEPETAQHDHKHIVDTLNGWQEGAPSSLKLCLSSREENVFIYGLKASSTLRLQDLTAKDMQKYISDKLQGIPQKSRACLVPRITSKADGIFLWVALVVRTVREKAEDGAELEGLMAYIDSLPRELDELFSRIIKSIKEMDLKRAYRIFAMLSLATKYKAQPPFLAALPFLDAYEKDPNFAIRGSRKTDQQLTPWKSHLEGAYRRLNGWCKGLVNVPLYETSSDAERADEITRTISFTHRSVPEFLEKPHIRTHMETELQGFNTASALSQIMISAASFISTWLPGEEGFRAFDWVPMEAALLCLRVGDESLYGILDYLSDQHEDLYSSQLPGRPEIAKGSRFRLEIKLCRTETLFALTLDPLQTQSKLERVVLKLSSIILVAALFNGNNGYHLQQLAKDPRLTNSPFKVALIAAVSVMNSAVTVYLLSQRIITPHLEAIVDPVSNDRLVDVTPKDGAMTVWDSFLIANLNFWLDIELGVETDGGWDYDSDDGQKTGWQEGFTSVLEKFLEYGADSHFSASADCVYRDGELYVCVKCRFGKLQEAFDFRYVFQRVEATPVTLGRLQWWIMGGQEAKLTLRRWIQDLDPPNKHRLFWLMDRNDAMARGWFSSTIWRMTAPTEPVEILRATQTALLPGSQQKELAFHSTPAILLTMVGVFGLVIGLVLGLGLSYR</sequence>
<keyword evidence="3" id="KW-0812">Transmembrane</keyword>
<evidence type="ECO:0000313" key="6">
    <source>
        <dbReference type="EMBL" id="KAK3356739.1"/>
    </source>
</evidence>
<protein>
    <recommendedName>
        <fullName evidence="8">NACHT domain-containing protein</fullName>
    </recommendedName>
</protein>
<dbReference type="InterPro" id="IPR027417">
    <property type="entry name" value="P-loop_NTPase"/>
</dbReference>
<feature type="domain" description="Nephrocystin 3-like N-terminal" evidence="4">
    <location>
        <begin position="282"/>
        <end position="457"/>
    </location>
</feature>
<accession>A0AAJ0HL30</accession>
<feature type="region of interest" description="Disordered" evidence="2">
    <location>
        <begin position="247"/>
        <end position="276"/>
    </location>
</feature>
<reference evidence="6" key="2">
    <citation type="submission" date="2023-06" db="EMBL/GenBank/DDBJ databases">
        <authorList>
            <consortium name="Lawrence Berkeley National Laboratory"/>
            <person name="Haridas S."/>
            <person name="Hensen N."/>
            <person name="Bonometti L."/>
            <person name="Westerberg I."/>
            <person name="Brannstrom I.O."/>
            <person name="Guillou S."/>
            <person name="Cros-Aarteil S."/>
            <person name="Calhoun S."/>
            <person name="Kuo A."/>
            <person name="Mondo S."/>
            <person name="Pangilinan J."/>
            <person name="Riley R."/>
            <person name="Labutti K."/>
            <person name="Andreopoulos B."/>
            <person name="Lipzen A."/>
            <person name="Chen C."/>
            <person name="Yanf M."/>
            <person name="Daum C."/>
            <person name="Ng V."/>
            <person name="Clum A."/>
            <person name="Steindorff A."/>
            <person name="Ohm R."/>
            <person name="Martin F."/>
            <person name="Silar P."/>
            <person name="Natvig D."/>
            <person name="Lalanne C."/>
            <person name="Gautier V."/>
            <person name="Ament-Velasquez S.L."/>
            <person name="Kruys A."/>
            <person name="Hutchinson M.I."/>
            <person name="Powell A.J."/>
            <person name="Barry K."/>
            <person name="Miller A.N."/>
            <person name="Grigoriev I.V."/>
            <person name="Debuchy R."/>
            <person name="Gladieux P."/>
            <person name="Thoren M.H."/>
            <person name="Johannesson H."/>
        </authorList>
    </citation>
    <scope>NUCLEOTIDE SEQUENCE</scope>
    <source>
        <strain evidence="6">CBS 955.72</strain>
    </source>
</reference>
<organism evidence="6 7">
    <name type="scientific">Lasiosphaeria hispida</name>
    <dbReference type="NCBI Taxonomy" id="260671"/>
    <lineage>
        <taxon>Eukaryota</taxon>
        <taxon>Fungi</taxon>
        <taxon>Dikarya</taxon>
        <taxon>Ascomycota</taxon>
        <taxon>Pezizomycotina</taxon>
        <taxon>Sordariomycetes</taxon>
        <taxon>Sordariomycetidae</taxon>
        <taxon>Sordariales</taxon>
        <taxon>Lasiosphaeriaceae</taxon>
        <taxon>Lasiosphaeria</taxon>
    </lineage>
</organism>
<evidence type="ECO:0000256" key="1">
    <source>
        <dbReference type="ARBA" id="ARBA00022737"/>
    </source>
</evidence>
<dbReference type="AlphaFoldDB" id="A0AAJ0HL30"/>
<evidence type="ECO:0008006" key="8">
    <source>
        <dbReference type="Google" id="ProtNLM"/>
    </source>
</evidence>
<dbReference type="InterPro" id="IPR056884">
    <property type="entry name" value="NPHP3-like_N"/>
</dbReference>
<dbReference type="Pfam" id="PF25053">
    <property type="entry name" value="DUF7791"/>
    <property type="match status" value="1"/>
</dbReference>
<keyword evidence="1" id="KW-0677">Repeat</keyword>
<gene>
    <name evidence="6" type="ORF">B0T25DRAFT_474812</name>
</gene>
<dbReference type="SUPFAM" id="SSF52540">
    <property type="entry name" value="P-loop containing nucleoside triphosphate hydrolases"/>
    <property type="match status" value="1"/>
</dbReference>
<evidence type="ECO:0000259" key="5">
    <source>
        <dbReference type="Pfam" id="PF25053"/>
    </source>
</evidence>
<evidence type="ECO:0000313" key="7">
    <source>
        <dbReference type="Proteomes" id="UP001275084"/>
    </source>
</evidence>
<dbReference type="PANTHER" id="PTHR10039:SF5">
    <property type="entry name" value="NACHT DOMAIN-CONTAINING PROTEIN"/>
    <property type="match status" value="1"/>
</dbReference>
<keyword evidence="3" id="KW-1133">Transmembrane helix</keyword>
<dbReference type="Gene3D" id="3.40.50.300">
    <property type="entry name" value="P-loop containing nucleotide triphosphate hydrolases"/>
    <property type="match status" value="1"/>
</dbReference>
<comment type="caution">
    <text evidence="6">The sequence shown here is derived from an EMBL/GenBank/DDBJ whole genome shotgun (WGS) entry which is preliminary data.</text>
</comment>
<dbReference type="Pfam" id="PF24883">
    <property type="entry name" value="NPHP3_N"/>
    <property type="match status" value="1"/>
</dbReference>
<dbReference type="Proteomes" id="UP001275084">
    <property type="component" value="Unassembled WGS sequence"/>
</dbReference>
<dbReference type="PANTHER" id="PTHR10039">
    <property type="entry name" value="AMELOGENIN"/>
    <property type="match status" value="1"/>
</dbReference>
<evidence type="ECO:0000256" key="3">
    <source>
        <dbReference type="SAM" id="Phobius"/>
    </source>
</evidence>
<dbReference type="InterPro" id="IPR056693">
    <property type="entry name" value="DUF7791"/>
</dbReference>
<feature type="compositionally biased region" description="Polar residues" evidence="2">
    <location>
        <begin position="267"/>
        <end position="276"/>
    </location>
</feature>
<evidence type="ECO:0000256" key="2">
    <source>
        <dbReference type="SAM" id="MobiDB-lite"/>
    </source>
</evidence>
<keyword evidence="3" id="KW-0472">Membrane</keyword>
<reference evidence="6" key="1">
    <citation type="journal article" date="2023" name="Mol. Phylogenet. Evol.">
        <title>Genome-scale phylogeny and comparative genomics of the fungal order Sordariales.</title>
        <authorList>
            <person name="Hensen N."/>
            <person name="Bonometti L."/>
            <person name="Westerberg I."/>
            <person name="Brannstrom I.O."/>
            <person name="Guillou S."/>
            <person name="Cros-Aarteil S."/>
            <person name="Calhoun S."/>
            <person name="Haridas S."/>
            <person name="Kuo A."/>
            <person name="Mondo S."/>
            <person name="Pangilinan J."/>
            <person name="Riley R."/>
            <person name="LaButti K."/>
            <person name="Andreopoulos B."/>
            <person name="Lipzen A."/>
            <person name="Chen C."/>
            <person name="Yan M."/>
            <person name="Daum C."/>
            <person name="Ng V."/>
            <person name="Clum A."/>
            <person name="Steindorff A."/>
            <person name="Ohm R.A."/>
            <person name="Martin F."/>
            <person name="Silar P."/>
            <person name="Natvig D.O."/>
            <person name="Lalanne C."/>
            <person name="Gautier V."/>
            <person name="Ament-Velasquez S.L."/>
            <person name="Kruys A."/>
            <person name="Hutchinson M.I."/>
            <person name="Powell A.J."/>
            <person name="Barry K."/>
            <person name="Miller A.N."/>
            <person name="Grigoriev I.V."/>
            <person name="Debuchy R."/>
            <person name="Gladieux P."/>
            <person name="Hiltunen Thoren M."/>
            <person name="Johannesson H."/>
        </authorList>
    </citation>
    <scope>NUCLEOTIDE SEQUENCE</scope>
    <source>
        <strain evidence="6">CBS 955.72</strain>
    </source>
</reference>
<feature type="transmembrane region" description="Helical" evidence="3">
    <location>
        <begin position="1069"/>
        <end position="1092"/>
    </location>
</feature>
<dbReference type="EMBL" id="JAUIQD010000003">
    <property type="protein sequence ID" value="KAK3356739.1"/>
    <property type="molecule type" value="Genomic_DNA"/>
</dbReference>